<evidence type="ECO:0000256" key="1">
    <source>
        <dbReference type="ARBA" id="ARBA00010774"/>
    </source>
</evidence>
<dbReference type="OrthoDB" id="428734at2759"/>
<accession>A0A316VC86</accession>
<keyword evidence="6" id="KW-1185">Reference proteome</keyword>
<gene>
    <name evidence="5" type="ORF">FA14DRAFT_160399</name>
</gene>
<evidence type="ECO:0000313" key="6">
    <source>
        <dbReference type="Proteomes" id="UP000245771"/>
    </source>
</evidence>
<dbReference type="InterPro" id="IPR050410">
    <property type="entry name" value="CCR4/nocturin_mRNA_transcr"/>
</dbReference>
<feature type="domain" description="Endonuclease/exonuclease/phosphatase" evidence="4">
    <location>
        <begin position="97"/>
        <end position="312"/>
    </location>
</feature>
<organism evidence="5 6">
    <name type="scientific">Meira miltonrushii</name>
    <dbReference type="NCBI Taxonomy" id="1280837"/>
    <lineage>
        <taxon>Eukaryota</taxon>
        <taxon>Fungi</taxon>
        <taxon>Dikarya</taxon>
        <taxon>Basidiomycota</taxon>
        <taxon>Ustilaginomycotina</taxon>
        <taxon>Exobasidiomycetes</taxon>
        <taxon>Exobasidiales</taxon>
        <taxon>Brachybasidiaceae</taxon>
        <taxon>Meira</taxon>
    </lineage>
</organism>
<keyword evidence="2" id="KW-0378">Hydrolase</keyword>
<keyword evidence="5" id="KW-0540">Nuclease</keyword>
<dbReference type="PANTHER" id="PTHR12121">
    <property type="entry name" value="CARBON CATABOLITE REPRESSOR PROTEIN 4"/>
    <property type="match status" value="1"/>
</dbReference>
<feature type="compositionally biased region" description="Acidic residues" evidence="3">
    <location>
        <begin position="371"/>
        <end position="390"/>
    </location>
</feature>
<keyword evidence="5" id="KW-0269">Exonuclease</keyword>
<evidence type="ECO:0000313" key="5">
    <source>
        <dbReference type="EMBL" id="PWN35090.1"/>
    </source>
</evidence>
<dbReference type="PANTHER" id="PTHR12121:SF45">
    <property type="entry name" value="NOCTURNIN"/>
    <property type="match status" value="1"/>
</dbReference>
<dbReference type="GO" id="GO:0000175">
    <property type="term" value="F:3'-5'-RNA exonuclease activity"/>
    <property type="evidence" value="ECO:0007669"/>
    <property type="project" value="TreeGrafter"/>
</dbReference>
<dbReference type="RefSeq" id="XP_025355392.1">
    <property type="nucleotide sequence ID" value="XM_025498658.1"/>
</dbReference>
<dbReference type="SUPFAM" id="SSF56219">
    <property type="entry name" value="DNase I-like"/>
    <property type="match status" value="1"/>
</dbReference>
<name>A0A316VC86_9BASI</name>
<dbReference type="Pfam" id="PF03372">
    <property type="entry name" value="Exo_endo_phos"/>
    <property type="match status" value="1"/>
</dbReference>
<protein>
    <submittedName>
        <fullName evidence="5">Endonuclease/exonuclease/phosphatase</fullName>
    </submittedName>
</protein>
<evidence type="ECO:0000256" key="2">
    <source>
        <dbReference type="ARBA" id="ARBA00022801"/>
    </source>
</evidence>
<proteinExistence type="inferred from homology"/>
<reference evidence="5 6" key="1">
    <citation type="journal article" date="2018" name="Mol. Biol. Evol.">
        <title>Broad Genomic Sampling Reveals a Smut Pathogenic Ancestry of the Fungal Clade Ustilaginomycotina.</title>
        <authorList>
            <person name="Kijpornyongpan T."/>
            <person name="Mondo S.J."/>
            <person name="Barry K."/>
            <person name="Sandor L."/>
            <person name="Lee J."/>
            <person name="Lipzen A."/>
            <person name="Pangilinan J."/>
            <person name="LaButti K."/>
            <person name="Hainaut M."/>
            <person name="Henrissat B."/>
            <person name="Grigoriev I.V."/>
            <person name="Spatafora J.W."/>
            <person name="Aime M.C."/>
        </authorList>
    </citation>
    <scope>NUCLEOTIDE SEQUENCE [LARGE SCALE GENOMIC DNA]</scope>
    <source>
        <strain evidence="5 6">MCA 3882</strain>
    </source>
</reference>
<dbReference type="InParanoid" id="A0A316VC86"/>
<comment type="similarity">
    <text evidence="1">Belongs to the CCR4/nocturin family.</text>
</comment>
<feature type="region of interest" description="Disordered" evidence="3">
    <location>
        <begin position="1"/>
        <end position="62"/>
    </location>
</feature>
<dbReference type="GO" id="GO:0006139">
    <property type="term" value="P:nucleobase-containing compound metabolic process"/>
    <property type="evidence" value="ECO:0007669"/>
    <property type="project" value="UniProtKB-ARBA"/>
</dbReference>
<dbReference type="AlphaFoldDB" id="A0A316VC86"/>
<evidence type="ECO:0000259" key="4">
    <source>
        <dbReference type="Pfam" id="PF03372"/>
    </source>
</evidence>
<dbReference type="InterPro" id="IPR036691">
    <property type="entry name" value="Endo/exonu/phosph_ase_sf"/>
</dbReference>
<feature type="region of interest" description="Disordered" evidence="3">
    <location>
        <begin position="413"/>
        <end position="437"/>
    </location>
</feature>
<dbReference type="InterPro" id="IPR005135">
    <property type="entry name" value="Endo/exonuclease/phosphatase"/>
</dbReference>
<feature type="compositionally biased region" description="Basic and acidic residues" evidence="3">
    <location>
        <begin position="29"/>
        <end position="58"/>
    </location>
</feature>
<feature type="compositionally biased region" description="Polar residues" evidence="3">
    <location>
        <begin position="8"/>
        <end position="17"/>
    </location>
</feature>
<dbReference type="GeneID" id="37020439"/>
<dbReference type="EMBL" id="KZ819603">
    <property type="protein sequence ID" value="PWN35090.1"/>
    <property type="molecule type" value="Genomic_DNA"/>
</dbReference>
<evidence type="ECO:0000256" key="3">
    <source>
        <dbReference type="SAM" id="MobiDB-lite"/>
    </source>
</evidence>
<dbReference type="Proteomes" id="UP000245771">
    <property type="component" value="Unassembled WGS sequence"/>
</dbReference>
<keyword evidence="5" id="KW-0255">Endonuclease</keyword>
<dbReference type="Gene3D" id="3.60.10.10">
    <property type="entry name" value="Endonuclease/exonuclease/phosphatase"/>
    <property type="match status" value="1"/>
</dbReference>
<feature type="region of interest" description="Disordered" evidence="3">
    <location>
        <begin position="356"/>
        <end position="391"/>
    </location>
</feature>
<sequence>MADKAEQGPSQQPSNGDAQKKQSARKANRPSEAEIEAKRKERAEKKEREAKEKERQEKLGINGIGKDGKIPFAVREWSKVKDVAQDRIQGRQRVRILSWNILAQGLVRRKLFPNSDCLKWKDRQAGLTSEMISHNWDLGAFQEVDRIDVHGPNLQQSGRNYVYAKGYNDKQHGLMIAWRTKEQNADSDAAIFEQEPVASKLVFFDRESVDTDSDAQKDGKRLALSRVTRNIALFVALRFKDQSRKGPKGIIISTTHLFWHPMHAYERVRQMGIMKRRLVTWRKENGQEWADWPLFLSGDFNDQPHSATYRLVTGKPITQHCLDEIVKSTVVHQSVDELKEKVDNDDLAKVSGQEIIANGNAAQQDASGPGNEEEEDEEEEPNEEEEGEDDQILKNCRTAKREDALLTIDEFVQLHDLSQPPPKSEPPSLNGNKDKSTDWINHTVNLGLQSAYGDHYGNLEVDQKDNYFSSSDRNRERHDDADWTPEMANPHLKLQSFEPMYTLYSPLFSLTLDYIFLYPDQNTQNAPIVSGLLPTHKTDVLRPGIPRKYACASDHMPIGAEMMI</sequence>
<dbReference type="GO" id="GO:0004519">
    <property type="term" value="F:endonuclease activity"/>
    <property type="evidence" value="ECO:0007669"/>
    <property type="project" value="UniProtKB-KW"/>
</dbReference>